<proteinExistence type="predicted"/>
<gene>
    <name evidence="1" type="ORF">WM16_21760</name>
</gene>
<dbReference type="RefSeq" id="WP_060236618.1">
    <property type="nucleotide sequence ID" value="NZ_LPLU01000108.1"/>
</dbReference>
<comment type="caution">
    <text evidence="1">The sequence shown here is derived from an EMBL/GenBank/DDBJ whole genome shotgun (WGS) entry which is preliminary data.</text>
</comment>
<sequence>MNAPWKRSPHENENPFLKYFDAEMRYLRAAADEFARAHPEAARRLGMRYGEVDERVRATFEGFALLAGRLHMKLDDSMPEITEPLIDNLYEHAARPIPSLSIIECTPVGSAVSTGAQVPAGAVVRSAPVGPDQVRCLYRTTQAVQLLPLAVEDAVAAVRDDGRTVIRLAFRLGLAEQRERADLSRIRLYLHGDRPVAAALYAALMHQVASIGLRLPSVRNGEPQRLDDVRFEAAGFGPSTRLWPIADPERDRGLDREQTLLEYFVFPQKFHFVDLCGFDAAMLPAGESGMTFEIELEGRVPGDRPVSRESFRLFCTPVINLFEVDALPLQPADWHDREHRIRVLPDVAGHVEPYDVLAVTASDPEDSARHAYRAFTIFRHRGWMLRYEKPERYFHTATRFGATGRELWVTLSGQLWNRCSRDDADVEAGPVELDRYLTVHALANNGHLPRMALTDSTITEAVSGFTGIASVRNLTAPTLPLYPPRHHPEYDMRVLGHFAAGGANELVSIREGGAPALRAVLMLYDWSDDDGIMRRIEAIEDVRLAEHQELERAHIHREIRMHVRLDAKAFDGPGDAALFGEVLSRFVGHYASFHHSMRLVLAMDGREILYPRMKHERAPF</sequence>
<dbReference type="InterPro" id="IPR010272">
    <property type="entry name" value="T6SS_TssF"/>
</dbReference>
<accession>A0A108C856</accession>
<evidence type="ECO:0000313" key="2">
    <source>
        <dbReference type="Proteomes" id="UP000065504"/>
    </source>
</evidence>
<dbReference type="Pfam" id="PF05947">
    <property type="entry name" value="T6SS_TssF"/>
    <property type="match status" value="1"/>
</dbReference>
<evidence type="ECO:0000313" key="1">
    <source>
        <dbReference type="EMBL" id="KWK69878.1"/>
    </source>
</evidence>
<reference evidence="1 2" key="1">
    <citation type="submission" date="2015-11" db="EMBL/GenBank/DDBJ databases">
        <title>Expanding the genomic diversity of Burkholderia species for the development of highly accurate diagnostics.</title>
        <authorList>
            <person name="Sahl J."/>
            <person name="Keim P."/>
            <person name="Wagner D."/>
        </authorList>
    </citation>
    <scope>NUCLEOTIDE SEQUENCE [LARGE SCALE GENOMIC DNA]</scope>
    <source>
        <strain evidence="1 2">MSMB782WGS</strain>
    </source>
</reference>
<dbReference type="Proteomes" id="UP000065504">
    <property type="component" value="Unassembled WGS sequence"/>
</dbReference>
<dbReference type="PANTHER" id="PTHR35370">
    <property type="entry name" value="CYTOPLASMIC PROTEIN-RELATED-RELATED"/>
    <property type="match status" value="1"/>
</dbReference>
<dbReference type="PANTHER" id="PTHR35370:SF4">
    <property type="entry name" value="TYPE VI SECRETION SYSTEM BASEPLATE SUBUNIT TSSF"/>
    <property type="match status" value="1"/>
</dbReference>
<name>A0A108C856_9BURK</name>
<dbReference type="NCBIfam" id="TIGR03359">
    <property type="entry name" value="VI_chp_6"/>
    <property type="match status" value="1"/>
</dbReference>
<dbReference type="EMBL" id="LPLU01000108">
    <property type="protein sequence ID" value="KWK69878.1"/>
    <property type="molecule type" value="Genomic_DNA"/>
</dbReference>
<organism evidence="1 2">
    <name type="scientific">Burkholderia ubonensis</name>
    <dbReference type="NCBI Taxonomy" id="101571"/>
    <lineage>
        <taxon>Bacteria</taxon>
        <taxon>Pseudomonadati</taxon>
        <taxon>Pseudomonadota</taxon>
        <taxon>Betaproteobacteria</taxon>
        <taxon>Burkholderiales</taxon>
        <taxon>Burkholderiaceae</taxon>
        <taxon>Burkholderia</taxon>
        <taxon>Burkholderia cepacia complex</taxon>
    </lineage>
</organism>
<dbReference type="AlphaFoldDB" id="A0A108C856"/>
<protein>
    <submittedName>
        <fullName evidence="1">Type VI secretion protein</fullName>
    </submittedName>
</protein>